<comment type="caution">
    <text evidence="8">The sequence shown here is derived from an EMBL/GenBank/DDBJ whole genome shotgun (WGS) entry which is preliminary data.</text>
</comment>
<keyword evidence="3 7" id="KW-0812">Transmembrane</keyword>
<dbReference type="Proteomes" id="UP000807342">
    <property type="component" value="Unassembled WGS sequence"/>
</dbReference>
<gene>
    <name evidence="8" type="ORF">P691DRAFT_665125</name>
</gene>
<evidence type="ECO:0000256" key="6">
    <source>
        <dbReference type="SAM" id="MobiDB-lite"/>
    </source>
</evidence>
<evidence type="ECO:0000313" key="8">
    <source>
        <dbReference type="EMBL" id="KAF9450506.1"/>
    </source>
</evidence>
<dbReference type="AlphaFoldDB" id="A0A9P5XIQ9"/>
<dbReference type="PANTHER" id="PTHR45649">
    <property type="entry name" value="AMINO-ACID PERMEASE BAT1"/>
    <property type="match status" value="1"/>
</dbReference>
<feature type="transmembrane region" description="Helical" evidence="7">
    <location>
        <begin position="450"/>
        <end position="473"/>
    </location>
</feature>
<evidence type="ECO:0000256" key="5">
    <source>
        <dbReference type="ARBA" id="ARBA00023136"/>
    </source>
</evidence>
<evidence type="ECO:0000256" key="4">
    <source>
        <dbReference type="ARBA" id="ARBA00022989"/>
    </source>
</evidence>
<dbReference type="GO" id="GO:0016020">
    <property type="term" value="C:membrane"/>
    <property type="evidence" value="ECO:0007669"/>
    <property type="project" value="UniProtKB-SubCell"/>
</dbReference>
<feature type="transmembrane region" description="Helical" evidence="7">
    <location>
        <begin position="202"/>
        <end position="222"/>
    </location>
</feature>
<keyword evidence="9" id="KW-1185">Reference proteome</keyword>
<protein>
    <submittedName>
        <fullName evidence="8">Amino acid transporter</fullName>
    </submittedName>
</protein>
<keyword evidence="4 7" id="KW-1133">Transmembrane helix</keyword>
<evidence type="ECO:0000256" key="3">
    <source>
        <dbReference type="ARBA" id="ARBA00022692"/>
    </source>
</evidence>
<accession>A0A9P5XIQ9</accession>
<evidence type="ECO:0000256" key="1">
    <source>
        <dbReference type="ARBA" id="ARBA00004141"/>
    </source>
</evidence>
<evidence type="ECO:0000256" key="2">
    <source>
        <dbReference type="ARBA" id="ARBA00022448"/>
    </source>
</evidence>
<proteinExistence type="predicted"/>
<comment type="subcellular location">
    <subcellularLocation>
        <location evidence="1">Membrane</location>
        <topology evidence="1">Multi-pass membrane protein</topology>
    </subcellularLocation>
</comment>
<evidence type="ECO:0000256" key="7">
    <source>
        <dbReference type="SAM" id="Phobius"/>
    </source>
</evidence>
<dbReference type="InterPro" id="IPR002293">
    <property type="entry name" value="AA/rel_permease1"/>
</dbReference>
<feature type="transmembrane region" description="Helical" evidence="7">
    <location>
        <begin position="279"/>
        <end position="301"/>
    </location>
</feature>
<feature type="transmembrane region" description="Helical" evidence="7">
    <location>
        <begin position="378"/>
        <end position="402"/>
    </location>
</feature>
<feature type="transmembrane region" description="Helical" evidence="7">
    <location>
        <begin position="335"/>
        <end position="357"/>
    </location>
</feature>
<dbReference type="Pfam" id="PF13520">
    <property type="entry name" value="AA_permease_2"/>
    <property type="match status" value="1"/>
</dbReference>
<feature type="region of interest" description="Disordered" evidence="6">
    <location>
        <begin position="1"/>
        <end position="20"/>
    </location>
</feature>
<dbReference type="GO" id="GO:0022857">
    <property type="term" value="F:transmembrane transporter activity"/>
    <property type="evidence" value="ECO:0007669"/>
    <property type="project" value="InterPro"/>
</dbReference>
<keyword evidence="5 7" id="KW-0472">Membrane</keyword>
<keyword evidence="2" id="KW-0813">Transport</keyword>
<dbReference type="EMBL" id="MU151103">
    <property type="protein sequence ID" value="KAF9450506.1"/>
    <property type="molecule type" value="Genomic_DNA"/>
</dbReference>
<reference evidence="8" key="1">
    <citation type="submission" date="2020-11" db="EMBL/GenBank/DDBJ databases">
        <authorList>
            <consortium name="DOE Joint Genome Institute"/>
            <person name="Ahrendt S."/>
            <person name="Riley R."/>
            <person name="Andreopoulos W."/>
            <person name="Labutti K."/>
            <person name="Pangilinan J."/>
            <person name="Ruiz-Duenas F.J."/>
            <person name="Barrasa J.M."/>
            <person name="Sanchez-Garcia M."/>
            <person name="Camarero S."/>
            <person name="Miyauchi S."/>
            <person name="Serrano A."/>
            <person name="Linde D."/>
            <person name="Babiker R."/>
            <person name="Drula E."/>
            <person name="Ayuso-Fernandez I."/>
            <person name="Pacheco R."/>
            <person name="Padilla G."/>
            <person name="Ferreira P."/>
            <person name="Barriuso J."/>
            <person name="Kellner H."/>
            <person name="Castanera R."/>
            <person name="Alfaro M."/>
            <person name="Ramirez L."/>
            <person name="Pisabarro A.G."/>
            <person name="Kuo A."/>
            <person name="Tritt A."/>
            <person name="Lipzen A."/>
            <person name="He G."/>
            <person name="Yan M."/>
            <person name="Ng V."/>
            <person name="Cullen D."/>
            <person name="Martin F."/>
            <person name="Rosso M.-N."/>
            <person name="Henrissat B."/>
            <person name="Hibbett D."/>
            <person name="Martinez A.T."/>
            <person name="Grigoriev I.V."/>
        </authorList>
    </citation>
    <scope>NUCLEOTIDE SEQUENCE</scope>
    <source>
        <strain evidence="8">MF-IS2</strain>
    </source>
</reference>
<sequence>MEGVGKTPRENSIASSPTDEAAQGLKKLGYDQELTRTRGLAHILFSEFMVYYGKPTSYRPAFGLAAPIATSLIGGGPAVMVWGLAVVSVFCQTLAMSLAEICSKYPTSAGAYYWSFRLASPRYRLLCSWINGWLTMVGVWTISLSVNFGTGQLVVAGAGIYHPEWVATPWQTYLIFLAVTAFATGFGIFFNNLLPTVDILSAVWTLLGMIVMLICLSIKAAAGRHSASFALGFFDPSSGWTAGWSFFIGLLPPAYTYAAIGMVASMCEEVREPSREVPLALAWSIPIGFLTGLLFLLPVVFTLPDITMLLAVPGGQPIAVLLTAVMGSRGGGFGMVLFMIGIFCAISICCAASRATWSFARDNAIPYPKFFAKINHGFLKGVPLNAYILSTLVQVFLGLIFLGSSTAFNAFVGVAVICLGASYAMPVLLSVLDGRRQMKDAPYNLGRFGYLINWLAVLWVLFEIVLFSMPAAVPVTAITMNYASVVFIGFAVISALWYMINGRQHYSGPPIVQDDWMGKDSGCARTTRAEG</sequence>
<organism evidence="8 9">
    <name type="scientific">Macrolepiota fuliginosa MF-IS2</name>
    <dbReference type="NCBI Taxonomy" id="1400762"/>
    <lineage>
        <taxon>Eukaryota</taxon>
        <taxon>Fungi</taxon>
        <taxon>Dikarya</taxon>
        <taxon>Basidiomycota</taxon>
        <taxon>Agaricomycotina</taxon>
        <taxon>Agaricomycetes</taxon>
        <taxon>Agaricomycetidae</taxon>
        <taxon>Agaricales</taxon>
        <taxon>Agaricineae</taxon>
        <taxon>Agaricaceae</taxon>
        <taxon>Macrolepiota</taxon>
    </lineage>
</organism>
<feature type="transmembrane region" description="Helical" evidence="7">
    <location>
        <begin position="479"/>
        <end position="500"/>
    </location>
</feature>
<feature type="transmembrane region" description="Helical" evidence="7">
    <location>
        <begin position="123"/>
        <end position="143"/>
    </location>
</feature>
<name>A0A9P5XIQ9_9AGAR</name>
<feature type="transmembrane region" description="Helical" evidence="7">
    <location>
        <begin position="242"/>
        <end position="267"/>
    </location>
</feature>
<dbReference type="PANTHER" id="PTHR45649:SF28">
    <property type="entry name" value="TRANSPORTER, PUTATIVE (EUROFUNG)-RELATED"/>
    <property type="match status" value="1"/>
</dbReference>
<dbReference type="OrthoDB" id="3900342at2759"/>
<feature type="transmembrane region" description="Helical" evidence="7">
    <location>
        <begin position="408"/>
        <end position="429"/>
    </location>
</feature>
<dbReference type="Gene3D" id="1.20.1740.10">
    <property type="entry name" value="Amino acid/polyamine transporter I"/>
    <property type="match status" value="1"/>
</dbReference>
<dbReference type="PIRSF" id="PIRSF006060">
    <property type="entry name" value="AA_transporter"/>
    <property type="match status" value="1"/>
</dbReference>
<feature type="transmembrane region" description="Helical" evidence="7">
    <location>
        <begin position="170"/>
        <end position="190"/>
    </location>
</feature>
<evidence type="ECO:0000313" key="9">
    <source>
        <dbReference type="Proteomes" id="UP000807342"/>
    </source>
</evidence>